<dbReference type="SUPFAM" id="SSF53098">
    <property type="entry name" value="Ribonuclease H-like"/>
    <property type="match status" value="1"/>
</dbReference>
<dbReference type="EMBL" id="QGNW01000001">
    <property type="protein sequence ID" value="RVX23633.1"/>
    <property type="molecule type" value="Genomic_DNA"/>
</dbReference>
<dbReference type="Pfam" id="PF07727">
    <property type="entry name" value="RVT_2"/>
    <property type="match status" value="1"/>
</dbReference>
<dbReference type="InterPro" id="IPR012337">
    <property type="entry name" value="RNaseH-like_sf"/>
</dbReference>
<dbReference type="InterPro" id="IPR036397">
    <property type="entry name" value="RNaseH_sf"/>
</dbReference>
<organism evidence="3 4">
    <name type="scientific">Vitis vinifera</name>
    <name type="common">Grape</name>
    <dbReference type="NCBI Taxonomy" id="29760"/>
    <lineage>
        <taxon>Eukaryota</taxon>
        <taxon>Viridiplantae</taxon>
        <taxon>Streptophyta</taxon>
        <taxon>Embryophyta</taxon>
        <taxon>Tracheophyta</taxon>
        <taxon>Spermatophyta</taxon>
        <taxon>Magnoliopsida</taxon>
        <taxon>eudicotyledons</taxon>
        <taxon>Gunneridae</taxon>
        <taxon>Pentapetalae</taxon>
        <taxon>rosids</taxon>
        <taxon>Vitales</taxon>
        <taxon>Vitaceae</taxon>
        <taxon>Viteae</taxon>
        <taxon>Vitis</taxon>
    </lineage>
</organism>
<dbReference type="PANTHER" id="PTHR11439">
    <property type="entry name" value="GAG-POL-RELATED RETROTRANSPOSON"/>
    <property type="match status" value="1"/>
</dbReference>
<dbReference type="Proteomes" id="UP000288805">
    <property type="component" value="Unassembled WGS sequence"/>
</dbReference>
<dbReference type="Pfam" id="PF22936">
    <property type="entry name" value="Pol_BBD"/>
    <property type="match status" value="1"/>
</dbReference>
<protein>
    <submittedName>
        <fullName evidence="3">Retrovirus-related Pol polyprotein from transposon RE1</fullName>
    </submittedName>
</protein>
<name>A0A438KR02_VITVI</name>
<proteinExistence type="predicted"/>
<dbReference type="Pfam" id="PF13976">
    <property type="entry name" value="gag_pre-integrs"/>
    <property type="match status" value="1"/>
</dbReference>
<dbReference type="InterPro" id="IPR054722">
    <property type="entry name" value="PolX-like_BBD"/>
</dbReference>
<accession>A0A438KR02</accession>
<gene>
    <name evidence="3" type="primary">RE1_1373</name>
    <name evidence="3" type="ORF">CK203_000104</name>
</gene>
<sequence>MTTKNQIFTSVLSGSPLITSEKLVGSENYLSWSASVELWFMGQGYEDHLVTQEADIPEVDRVQWRKIDAQLCSVLWQSVDPRILLHLQAYKTCFKFWTQAKGLYTNDIQRLYKVASAIVHLSQQDLDLSTYIGQIASLKEQFLTVMPLTPDVGAQQTQLDKFFMVLTLIGLRPDLEPIRDQILGSSSVPSLDDVFARLLLVPEVEANVLIAPIAINLATLAIVAISYMEDLLALPIWPSPLILRCLSFRAPPHLRHLRLLLPLLPQPGNASACLTHTSSLGPWILDSGASDHLSGNKDLFSSITTTSDLPTVTLANGSQTVAKGIGLALPLPSLPLTSVLYTPECPFNLISISKITRTLNCSITFSDKFVTLQDRSTGKTIGIGRESQGLYHLTSDSSPAVCISTDAPLLIHNRLGHPSLSKFQKMVPRFSTLSSLPCESCQLGKHTRVSFPKRLNNRAKSPFELVHTDVWGPCRTASTLGFQYFVTFIDDYSRCTWLFLMKNRAELFSIFQKFYTEIQTQFNISIRVLRSDNAREYFSAQFTSFMSHHGILHQSSCAHTPQQNGVAERKNRHLVETARTLLLHSHVPFRFWGDAVLTACYLINRMPSSVLHDQIPHSLLFPDQPLYFLPPRVFGCTCFVHILTPGQDKLSAKAMKCLFLGYSRLQKGYRCYSLETHRYFISADVTFFEDSPFFSTTSESLPVSEVLPIPIVSPPEAMPPDHFRFIIVARVSLLLSLFLRHLLTHFLSLRLHLPRLCLLLMTYPLLFGKSTHEALSHPGWRQAMVDEMAALHSNGTWDLVVLPLVDRLKARLVAKGYTQVYGSDYGDTFSPVAKIASVRLLLSMAAMCSWPLYQLDIKNAFLHGDLAEEVYMEQPPGFVAQGESGLVCRLRRSLYGLKQSPRAWFSRFSSVVQEFGMLRSTADHSVFYHHNSLGQCIYLVVYVDDIVITGSDQDGIQKLKQHLFTHFQTKDLGKLKYFLGIEIAQSSSGVVLSQRKYALDILEETGMLDCKPVDTPMDPNVKLVPGQGEPLGDPGRYRRLVGKLNYLTITRPDISFPVSVVSQFLQSPCDSHWDAVIRILRYIKCTPGQGVLYENRGHTQVVGYTDADWAGSPTDRRSTSGYCIFIGGNLISWKSKKQDVVARSSAEAEYRAMALATCELIWLRHLLQELRFGKDEQMKLICDNQAALHIASNPVFHERTKHIEVDCHFIREKIASGCVATSFVNSNDQLADIFTKSLRGSRIKYICNKLGAYDVYAPA</sequence>
<reference evidence="3 4" key="1">
    <citation type="journal article" date="2018" name="PLoS Genet.">
        <title>Population sequencing reveals clonal diversity and ancestral inbreeding in the grapevine cultivar Chardonnay.</title>
        <authorList>
            <person name="Roach M.J."/>
            <person name="Johnson D.L."/>
            <person name="Bohlmann J."/>
            <person name="van Vuuren H.J."/>
            <person name="Jones S.J."/>
            <person name="Pretorius I.S."/>
            <person name="Schmidt S.A."/>
            <person name="Borneman A.R."/>
        </authorList>
    </citation>
    <scope>NUCLEOTIDE SEQUENCE [LARGE SCALE GENOMIC DNA]</scope>
    <source>
        <strain evidence="4">cv. Chardonnay</strain>
        <tissue evidence="3">Leaf</tissue>
    </source>
</reference>
<dbReference type="CDD" id="cd09272">
    <property type="entry name" value="RNase_HI_RT_Ty1"/>
    <property type="match status" value="1"/>
</dbReference>
<keyword evidence="1" id="KW-0064">Aspartyl protease</keyword>
<dbReference type="SUPFAM" id="SSF56672">
    <property type="entry name" value="DNA/RNA polymerases"/>
    <property type="match status" value="1"/>
</dbReference>
<dbReference type="FunFam" id="3.30.420.10:FF:000440">
    <property type="match status" value="1"/>
</dbReference>
<evidence type="ECO:0000259" key="2">
    <source>
        <dbReference type="PROSITE" id="PS50994"/>
    </source>
</evidence>
<dbReference type="PANTHER" id="PTHR11439:SF484">
    <property type="entry name" value="REVERSE TRANSCRIPTASE TY1_COPIA-TYPE DOMAIN-CONTAINING PROTEIN"/>
    <property type="match status" value="1"/>
</dbReference>
<dbReference type="InterPro" id="IPR001584">
    <property type="entry name" value="Integrase_cat-core"/>
</dbReference>
<dbReference type="InterPro" id="IPR043502">
    <property type="entry name" value="DNA/RNA_pol_sf"/>
</dbReference>
<evidence type="ECO:0000313" key="4">
    <source>
        <dbReference type="Proteomes" id="UP000288805"/>
    </source>
</evidence>
<dbReference type="AlphaFoldDB" id="A0A438KR02"/>
<dbReference type="Pfam" id="PF25597">
    <property type="entry name" value="SH3_retrovirus"/>
    <property type="match status" value="1"/>
</dbReference>
<dbReference type="GO" id="GO:0004190">
    <property type="term" value="F:aspartic-type endopeptidase activity"/>
    <property type="evidence" value="ECO:0007669"/>
    <property type="project" value="UniProtKB-KW"/>
</dbReference>
<keyword evidence="1" id="KW-0645">Protease</keyword>
<dbReference type="Gene3D" id="3.30.420.10">
    <property type="entry name" value="Ribonuclease H-like superfamily/Ribonuclease H"/>
    <property type="match status" value="1"/>
</dbReference>
<feature type="domain" description="Integrase catalytic" evidence="2">
    <location>
        <begin position="458"/>
        <end position="624"/>
    </location>
</feature>
<evidence type="ECO:0000313" key="3">
    <source>
        <dbReference type="EMBL" id="RVX23633.1"/>
    </source>
</evidence>
<comment type="caution">
    <text evidence="3">The sequence shown here is derived from an EMBL/GenBank/DDBJ whole genome shotgun (WGS) entry which is preliminary data.</text>
</comment>
<dbReference type="InterPro" id="IPR013103">
    <property type="entry name" value="RVT_2"/>
</dbReference>
<keyword evidence="1" id="KW-0378">Hydrolase</keyword>
<dbReference type="InterPro" id="IPR057670">
    <property type="entry name" value="SH3_retrovirus"/>
</dbReference>
<dbReference type="InterPro" id="IPR025724">
    <property type="entry name" value="GAG-pre-integrase_dom"/>
</dbReference>
<dbReference type="GO" id="GO:0003676">
    <property type="term" value="F:nucleic acid binding"/>
    <property type="evidence" value="ECO:0007669"/>
    <property type="project" value="InterPro"/>
</dbReference>
<dbReference type="PROSITE" id="PS50994">
    <property type="entry name" value="INTEGRASE"/>
    <property type="match status" value="1"/>
</dbReference>
<dbReference type="GO" id="GO:0015074">
    <property type="term" value="P:DNA integration"/>
    <property type="evidence" value="ECO:0007669"/>
    <property type="project" value="InterPro"/>
</dbReference>
<dbReference type="Pfam" id="PF00665">
    <property type="entry name" value="rve"/>
    <property type="match status" value="1"/>
</dbReference>
<evidence type="ECO:0000256" key="1">
    <source>
        <dbReference type="ARBA" id="ARBA00022750"/>
    </source>
</evidence>